<gene>
    <name evidence="6" type="ORF">GCM10007874_61880</name>
</gene>
<dbReference type="PROSITE" id="PS01124">
    <property type="entry name" value="HTH_ARAC_FAMILY_2"/>
    <property type="match status" value="1"/>
</dbReference>
<feature type="domain" description="HTH araC/xylS-type" evidence="5">
    <location>
        <begin position="186"/>
        <end position="284"/>
    </location>
</feature>
<evidence type="ECO:0000256" key="4">
    <source>
        <dbReference type="SAM" id="MobiDB-lite"/>
    </source>
</evidence>
<dbReference type="SUPFAM" id="SSF46689">
    <property type="entry name" value="Homeodomain-like"/>
    <property type="match status" value="2"/>
</dbReference>
<dbReference type="InterPro" id="IPR011051">
    <property type="entry name" value="RmlC_Cupin_sf"/>
</dbReference>
<evidence type="ECO:0000256" key="2">
    <source>
        <dbReference type="ARBA" id="ARBA00023125"/>
    </source>
</evidence>
<dbReference type="Pfam" id="PF12833">
    <property type="entry name" value="HTH_18"/>
    <property type="match status" value="1"/>
</dbReference>
<comment type="caution">
    <text evidence="6">The sequence shown here is derived from an EMBL/GenBank/DDBJ whole genome shotgun (WGS) entry which is preliminary data.</text>
</comment>
<dbReference type="CDD" id="cd06976">
    <property type="entry name" value="cupin_MtlR-like_N"/>
    <property type="match status" value="1"/>
</dbReference>
<dbReference type="EMBL" id="BSPC01000069">
    <property type="protein sequence ID" value="GLS23168.1"/>
    <property type="molecule type" value="Genomic_DNA"/>
</dbReference>
<keyword evidence="2" id="KW-0238">DNA-binding</keyword>
<evidence type="ECO:0000256" key="1">
    <source>
        <dbReference type="ARBA" id="ARBA00023015"/>
    </source>
</evidence>
<evidence type="ECO:0000313" key="7">
    <source>
        <dbReference type="Proteomes" id="UP001156882"/>
    </source>
</evidence>
<dbReference type="SMART" id="SM00342">
    <property type="entry name" value="HTH_ARAC"/>
    <property type="match status" value="1"/>
</dbReference>
<name>A0ABQ6CTN2_9HYPH</name>
<sequence>MRPFLEKLTVPPDASWTLLNRRLDEGIPFEWHHHPEFELTLTSNSRGRRFIGDHIGAYEDGDLVLLGPNLPHTWFSEDKIALDAPHVALVMWFRLEWAAGLTQTFVEMRNVRALLDTAGRGIRFSGTATRRARPLIEAMPGLDSAARLLNLMQVLQILARDGEAEPLASPAYQAAAATPSDGDRIDRVLGHIHAHYHEDIRIADLAELSCLSISGFQRLFRRHTRLSVMDYVTQLRIGQACALLIGTQRPVAHVADEVGYRNLSNFNRQFLQVRGLTPREFRGAYRQGAGKRAARERSLVGGGGSMPV</sequence>
<dbReference type="PANTHER" id="PTHR43280:SF27">
    <property type="entry name" value="TRANSCRIPTIONAL REGULATOR MTLR"/>
    <property type="match status" value="1"/>
</dbReference>
<evidence type="ECO:0000313" key="6">
    <source>
        <dbReference type="EMBL" id="GLS23168.1"/>
    </source>
</evidence>
<dbReference type="RefSeq" id="WP_284316092.1">
    <property type="nucleotide sequence ID" value="NZ_BSPC01000069.1"/>
</dbReference>
<dbReference type="PANTHER" id="PTHR43280">
    <property type="entry name" value="ARAC-FAMILY TRANSCRIPTIONAL REGULATOR"/>
    <property type="match status" value="1"/>
</dbReference>
<organism evidence="6 7">
    <name type="scientific">Labrys miyagiensis</name>
    <dbReference type="NCBI Taxonomy" id="346912"/>
    <lineage>
        <taxon>Bacteria</taxon>
        <taxon>Pseudomonadati</taxon>
        <taxon>Pseudomonadota</taxon>
        <taxon>Alphaproteobacteria</taxon>
        <taxon>Hyphomicrobiales</taxon>
        <taxon>Xanthobacteraceae</taxon>
        <taxon>Labrys</taxon>
    </lineage>
</organism>
<dbReference type="SUPFAM" id="SSF51182">
    <property type="entry name" value="RmlC-like cupins"/>
    <property type="match status" value="1"/>
</dbReference>
<dbReference type="InterPro" id="IPR018060">
    <property type="entry name" value="HTH_AraC"/>
</dbReference>
<evidence type="ECO:0000259" key="5">
    <source>
        <dbReference type="PROSITE" id="PS01124"/>
    </source>
</evidence>
<keyword evidence="7" id="KW-1185">Reference proteome</keyword>
<dbReference type="InterPro" id="IPR009057">
    <property type="entry name" value="Homeodomain-like_sf"/>
</dbReference>
<dbReference type="Proteomes" id="UP001156882">
    <property type="component" value="Unassembled WGS sequence"/>
</dbReference>
<evidence type="ECO:0000256" key="3">
    <source>
        <dbReference type="ARBA" id="ARBA00023163"/>
    </source>
</evidence>
<keyword evidence="1" id="KW-0805">Transcription regulation</keyword>
<reference evidence="7" key="1">
    <citation type="journal article" date="2019" name="Int. J. Syst. Evol. Microbiol.">
        <title>The Global Catalogue of Microorganisms (GCM) 10K type strain sequencing project: providing services to taxonomists for standard genome sequencing and annotation.</title>
        <authorList>
            <consortium name="The Broad Institute Genomics Platform"/>
            <consortium name="The Broad Institute Genome Sequencing Center for Infectious Disease"/>
            <person name="Wu L."/>
            <person name="Ma J."/>
        </authorList>
    </citation>
    <scope>NUCLEOTIDE SEQUENCE [LARGE SCALE GENOMIC DNA]</scope>
    <source>
        <strain evidence="7">NBRC 101365</strain>
    </source>
</reference>
<feature type="region of interest" description="Disordered" evidence="4">
    <location>
        <begin position="287"/>
        <end position="308"/>
    </location>
</feature>
<protein>
    <submittedName>
        <fullName evidence="6">AraC family transcriptional regulator</fullName>
    </submittedName>
</protein>
<dbReference type="Gene3D" id="1.10.10.60">
    <property type="entry name" value="Homeodomain-like"/>
    <property type="match status" value="2"/>
</dbReference>
<keyword evidence="3" id="KW-0804">Transcription</keyword>
<accession>A0ABQ6CTN2</accession>
<proteinExistence type="predicted"/>